<gene>
    <name evidence="1" type="ORF">Goshw_022030</name>
</gene>
<dbReference type="AlphaFoldDB" id="A0A7J9NEM0"/>
<sequence>MTWKWRRHSLRRSLWQMHMETIRQKGFLDDNEIALHEDDVHISTDDPYIRFSKRVHGLIDQSMHQMLIDYDKVLVGGSWMVYGHYLIAQP</sequence>
<evidence type="ECO:0000313" key="1">
    <source>
        <dbReference type="EMBL" id="MBA0881771.1"/>
    </source>
</evidence>
<evidence type="ECO:0000313" key="2">
    <source>
        <dbReference type="Proteomes" id="UP000593576"/>
    </source>
</evidence>
<accession>A0A7J9NEM0</accession>
<reference evidence="1 2" key="1">
    <citation type="journal article" date="2019" name="Genome Biol. Evol.">
        <title>Insights into the evolution of the New World diploid cottons (Gossypium, subgenus Houzingenia) based on genome sequencing.</title>
        <authorList>
            <person name="Grover C.E."/>
            <person name="Arick M.A. 2nd"/>
            <person name="Thrash A."/>
            <person name="Conover J.L."/>
            <person name="Sanders W.S."/>
            <person name="Peterson D.G."/>
            <person name="Frelichowski J.E."/>
            <person name="Scheffler J.A."/>
            <person name="Scheffler B.E."/>
            <person name="Wendel J.F."/>
        </authorList>
    </citation>
    <scope>NUCLEOTIDE SEQUENCE [LARGE SCALE GENOMIC DNA]</scope>
    <source>
        <strain evidence="1">1</strain>
        <tissue evidence="1">Leaf</tissue>
    </source>
</reference>
<dbReference type="EMBL" id="JABFAF010279854">
    <property type="protein sequence ID" value="MBA0881771.1"/>
    <property type="molecule type" value="Genomic_DNA"/>
</dbReference>
<protein>
    <submittedName>
        <fullName evidence="1">Uncharacterized protein</fullName>
    </submittedName>
</protein>
<proteinExistence type="predicted"/>
<name>A0A7J9NEM0_GOSSC</name>
<organism evidence="1 2">
    <name type="scientific">Gossypium schwendimanii</name>
    <name type="common">Cotton</name>
    <dbReference type="NCBI Taxonomy" id="34291"/>
    <lineage>
        <taxon>Eukaryota</taxon>
        <taxon>Viridiplantae</taxon>
        <taxon>Streptophyta</taxon>
        <taxon>Embryophyta</taxon>
        <taxon>Tracheophyta</taxon>
        <taxon>Spermatophyta</taxon>
        <taxon>Magnoliopsida</taxon>
        <taxon>eudicotyledons</taxon>
        <taxon>Gunneridae</taxon>
        <taxon>Pentapetalae</taxon>
        <taxon>rosids</taxon>
        <taxon>malvids</taxon>
        <taxon>Malvales</taxon>
        <taxon>Malvaceae</taxon>
        <taxon>Malvoideae</taxon>
        <taxon>Gossypium</taxon>
    </lineage>
</organism>
<comment type="caution">
    <text evidence="1">The sequence shown here is derived from an EMBL/GenBank/DDBJ whole genome shotgun (WGS) entry which is preliminary data.</text>
</comment>
<dbReference type="Proteomes" id="UP000593576">
    <property type="component" value="Unassembled WGS sequence"/>
</dbReference>
<keyword evidence="2" id="KW-1185">Reference proteome</keyword>